<keyword evidence="1" id="KW-0812">Transmembrane</keyword>
<dbReference type="Proteomes" id="UP001204142">
    <property type="component" value="Unassembled WGS sequence"/>
</dbReference>
<evidence type="ECO:0000313" key="3">
    <source>
        <dbReference type="Proteomes" id="UP001204142"/>
    </source>
</evidence>
<organism evidence="2 3">
    <name type="scientific">Limnobacter humi</name>
    <dbReference type="NCBI Taxonomy" id="1778671"/>
    <lineage>
        <taxon>Bacteria</taxon>
        <taxon>Pseudomonadati</taxon>
        <taxon>Pseudomonadota</taxon>
        <taxon>Betaproteobacteria</taxon>
        <taxon>Burkholderiales</taxon>
        <taxon>Burkholderiaceae</taxon>
        <taxon>Limnobacter</taxon>
    </lineage>
</organism>
<name>A0ABT1WDL5_9BURK</name>
<reference evidence="2 3" key="1">
    <citation type="submission" date="2022-07" db="EMBL/GenBank/DDBJ databases">
        <authorList>
            <person name="Xamxidin M."/>
            <person name="Wu M."/>
        </authorList>
    </citation>
    <scope>NUCLEOTIDE SEQUENCE [LARGE SCALE GENOMIC DNA]</scope>
    <source>
        <strain evidence="2 3">NBRC 111650</strain>
    </source>
</reference>
<keyword evidence="3" id="KW-1185">Reference proteome</keyword>
<gene>
    <name evidence="2" type="ORF">NQT62_04015</name>
</gene>
<protein>
    <submittedName>
        <fullName evidence="2">Uncharacterized protein</fullName>
    </submittedName>
</protein>
<dbReference type="RefSeq" id="WP_256763296.1">
    <property type="nucleotide sequence ID" value="NZ_JANIGO010000001.1"/>
</dbReference>
<sequence>MTDEQLQAAYERYVQSRGDATPLPYAQWKEDELRAQQRGAALAGKPWFVAAVVAAFVVFALCML</sequence>
<feature type="transmembrane region" description="Helical" evidence="1">
    <location>
        <begin position="46"/>
        <end position="63"/>
    </location>
</feature>
<keyword evidence="1" id="KW-1133">Transmembrane helix</keyword>
<comment type="caution">
    <text evidence="2">The sequence shown here is derived from an EMBL/GenBank/DDBJ whole genome shotgun (WGS) entry which is preliminary data.</text>
</comment>
<accession>A0ABT1WDL5</accession>
<dbReference type="EMBL" id="JANIGO010000001">
    <property type="protein sequence ID" value="MCQ8895608.1"/>
    <property type="molecule type" value="Genomic_DNA"/>
</dbReference>
<keyword evidence="1" id="KW-0472">Membrane</keyword>
<evidence type="ECO:0000256" key="1">
    <source>
        <dbReference type="SAM" id="Phobius"/>
    </source>
</evidence>
<evidence type="ECO:0000313" key="2">
    <source>
        <dbReference type="EMBL" id="MCQ8895608.1"/>
    </source>
</evidence>
<proteinExistence type="predicted"/>